<dbReference type="AlphaFoldDB" id="A0A6J1KGD7"/>
<evidence type="ECO:0000313" key="2">
    <source>
        <dbReference type="Proteomes" id="UP000504608"/>
    </source>
</evidence>
<dbReference type="InterPro" id="IPR012337">
    <property type="entry name" value="RNaseH-like_sf"/>
</dbReference>
<dbReference type="GO" id="GO:0004523">
    <property type="term" value="F:RNA-DNA hybrid ribonuclease activity"/>
    <property type="evidence" value="ECO:0007669"/>
    <property type="project" value="InterPro"/>
</dbReference>
<dbReference type="Pfam" id="PF01693">
    <property type="entry name" value="Cauli_VI"/>
    <property type="match status" value="1"/>
</dbReference>
<dbReference type="InterPro" id="IPR011320">
    <property type="entry name" value="RNase_H1_N"/>
</dbReference>
<reference evidence="3" key="1">
    <citation type="submission" date="2025-08" db="UniProtKB">
        <authorList>
            <consortium name="RefSeq"/>
        </authorList>
    </citation>
    <scope>IDENTIFICATION</scope>
    <source>
        <tissue evidence="3">Young leaves</tissue>
    </source>
</reference>
<dbReference type="KEGG" id="cmax:111493983"/>
<dbReference type="PROSITE" id="PS50879">
    <property type="entry name" value="RNASE_H_1"/>
    <property type="match status" value="1"/>
</dbReference>
<dbReference type="OrthoDB" id="2016287at2759"/>
<dbReference type="CDD" id="cd09279">
    <property type="entry name" value="RNase_HI_like"/>
    <property type="match status" value="1"/>
</dbReference>
<dbReference type="FunFam" id="3.30.420.10:FF:000076">
    <property type="entry name" value="RBR-type E3 ubiquitin transferase"/>
    <property type="match status" value="1"/>
</dbReference>
<dbReference type="Gene3D" id="3.30.420.10">
    <property type="entry name" value="Ribonuclease H-like superfamily/Ribonuclease H"/>
    <property type="match status" value="1"/>
</dbReference>
<dbReference type="Proteomes" id="UP000504608">
    <property type="component" value="Unplaced"/>
</dbReference>
<dbReference type="InterPro" id="IPR036397">
    <property type="entry name" value="RNaseH_sf"/>
</dbReference>
<dbReference type="RefSeq" id="XP_022999715.1">
    <property type="nucleotide sequence ID" value="XM_023143947.1"/>
</dbReference>
<evidence type="ECO:0000313" key="3">
    <source>
        <dbReference type="RefSeq" id="XP_022999715.1"/>
    </source>
</evidence>
<accession>A0A6J1KGD7</accession>
<keyword evidence="2" id="KW-1185">Reference proteome</keyword>
<dbReference type="Pfam" id="PF13456">
    <property type="entry name" value="RVT_3"/>
    <property type="match status" value="1"/>
</dbReference>
<dbReference type="PANTHER" id="PTHR46387">
    <property type="entry name" value="POLYNUCLEOTIDYL TRANSFERASE, RIBONUCLEASE H-LIKE SUPERFAMILY PROTEIN"/>
    <property type="match status" value="1"/>
</dbReference>
<evidence type="ECO:0000259" key="1">
    <source>
        <dbReference type="PROSITE" id="PS50879"/>
    </source>
</evidence>
<sequence length="370" mass="40513">MNCCSQFSTYARAIFRTTNLAFAASTSIHGCGFNPYWTSSLHSVTLKPTPLDSLCSRFRLRCYSSRKLRKGASPSPNLDSEPPMEPDMGDFFVVRKGDVVGVYRSFTDCQAQIGSSICDLPVSVYKGHSLPKDTKEYLASVGLKNALYTIQAADMRPDLFSSLVPCTFHDEATSLKGEASGQDAIKKRSRETIVSKNIGSTVLTPTSKDPLRKHVKLEDSVVSRAPSNHESCFLEFDGASKGNPGQAGAGAVLRAHDGSVICRLREGLGIATNNVAEYRAILLGLKYALEKGFTRIHVQGDSKLVCMQVQGLWKVKNENISELCNEVMKLKDKFLSFEISHVLRNLNSEADAQANLAISLPDGEAQEFEE</sequence>
<dbReference type="PANTHER" id="PTHR46387:SF2">
    <property type="entry name" value="RIBONUCLEASE HI"/>
    <property type="match status" value="1"/>
</dbReference>
<organism evidence="2 3">
    <name type="scientific">Cucurbita maxima</name>
    <name type="common">Pumpkin</name>
    <name type="synonym">Winter squash</name>
    <dbReference type="NCBI Taxonomy" id="3661"/>
    <lineage>
        <taxon>Eukaryota</taxon>
        <taxon>Viridiplantae</taxon>
        <taxon>Streptophyta</taxon>
        <taxon>Embryophyta</taxon>
        <taxon>Tracheophyta</taxon>
        <taxon>Spermatophyta</taxon>
        <taxon>Magnoliopsida</taxon>
        <taxon>eudicotyledons</taxon>
        <taxon>Gunneridae</taxon>
        <taxon>Pentapetalae</taxon>
        <taxon>rosids</taxon>
        <taxon>fabids</taxon>
        <taxon>Cucurbitales</taxon>
        <taxon>Cucurbitaceae</taxon>
        <taxon>Cucurbiteae</taxon>
        <taxon>Cucurbita</taxon>
    </lineage>
</organism>
<gene>
    <name evidence="3" type="primary">LOC111493983</name>
</gene>
<dbReference type="SUPFAM" id="SSF53098">
    <property type="entry name" value="Ribonuclease H-like"/>
    <property type="match status" value="1"/>
</dbReference>
<protein>
    <submittedName>
        <fullName evidence="3">Uncharacterized protein LOC111493983</fullName>
    </submittedName>
</protein>
<name>A0A6J1KGD7_CUCMA</name>
<proteinExistence type="predicted"/>
<dbReference type="GeneID" id="111493983"/>
<feature type="domain" description="RNase H type-1" evidence="1">
    <location>
        <begin position="228"/>
        <end position="359"/>
    </location>
</feature>
<dbReference type="GO" id="GO:0003676">
    <property type="term" value="F:nucleic acid binding"/>
    <property type="evidence" value="ECO:0007669"/>
    <property type="project" value="InterPro"/>
</dbReference>
<dbReference type="InterPro" id="IPR002156">
    <property type="entry name" value="RNaseH_domain"/>
</dbReference>